<feature type="transmembrane region" description="Helical" evidence="1">
    <location>
        <begin position="223"/>
        <end position="241"/>
    </location>
</feature>
<feature type="transmembrane region" description="Helical" evidence="1">
    <location>
        <begin position="274"/>
        <end position="292"/>
    </location>
</feature>
<feature type="transmembrane region" description="Helical" evidence="1">
    <location>
        <begin position="304"/>
        <end position="324"/>
    </location>
</feature>
<dbReference type="Proteomes" id="UP000193900">
    <property type="component" value="Unassembled WGS sequence"/>
</dbReference>
<evidence type="ECO:0000313" key="3">
    <source>
        <dbReference type="Proteomes" id="UP000193900"/>
    </source>
</evidence>
<keyword evidence="1" id="KW-0812">Transmembrane</keyword>
<organism evidence="2 3">
    <name type="scientific">Roseisalinus antarcticus</name>
    <dbReference type="NCBI Taxonomy" id="254357"/>
    <lineage>
        <taxon>Bacteria</taxon>
        <taxon>Pseudomonadati</taxon>
        <taxon>Pseudomonadota</taxon>
        <taxon>Alphaproteobacteria</taxon>
        <taxon>Rhodobacterales</taxon>
        <taxon>Roseobacteraceae</taxon>
        <taxon>Roseisalinus</taxon>
    </lineage>
</organism>
<feature type="transmembrane region" description="Helical" evidence="1">
    <location>
        <begin position="349"/>
        <end position="368"/>
    </location>
</feature>
<name>A0A1Y5RC13_9RHOB</name>
<protein>
    <submittedName>
        <fullName evidence="2">Uncharacterized protein</fullName>
    </submittedName>
</protein>
<keyword evidence="1" id="KW-0472">Membrane</keyword>
<evidence type="ECO:0000256" key="1">
    <source>
        <dbReference type="SAM" id="Phobius"/>
    </source>
</evidence>
<dbReference type="AlphaFoldDB" id="A0A1Y5RC13"/>
<keyword evidence="3" id="KW-1185">Reference proteome</keyword>
<reference evidence="2 3" key="1">
    <citation type="submission" date="2017-03" db="EMBL/GenBank/DDBJ databases">
        <authorList>
            <person name="Afonso C.L."/>
            <person name="Miller P.J."/>
            <person name="Scott M.A."/>
            <person name="Spackman E."/>
            <person name="Goraichik I."/>
            <person name="Dimitrov K.M."/>
            <person name="Suarez D.L."/>
            <person name="Swayne D.E."/>
        </authorList>
    </citation>
    <scope>NUCLEOTIDE SEQUENCE [LARGE SCALE GENOMIC DNA]</scope>
    <source>
        <strain evidence="2 3">CECT 7023</strain>
    </source>
</reference>
<feature type="transmembrane region" description="Helical" evidence="1">
    <location>
        <begin position="51"/>
        <end position="72"/>
    </location>
</feature>
<dbReference type="RefSeq" id="WP_143535401.1">
    <property type="nucleotide sequence ID" value="NZ_FWFZ01000001.1"/>
</dbReference>
<proteinExistence type="predicted"/>
<feature type="transmembrane region" description="Helical" evidence="1">
    <location>
        <begin position="191"/>
        <end position="211"/>
    </location>
</feature>
<keyword evidence="1" id="KW-1133">Transmembrane helix</keyword>
<feature type="transmembrane region" description="Helical" evidence="1">
    <location>
        <begin position="84"/>
        <end position="103"/>
    </location>
</feature>
<accession>A0A1Y5RC13</accession>
<gene>
    <name evidence="2" type="ORF">ROA7023_00092</name>
</gene>
<sequence>MRTTIGLMMLSALAMGLSALALRLEMAAPGQSAALLAGGWNAPSVATLLFAVHGTSGLMLMALAGAAMGGVAATANGPAGWTSAALGLAAAVVLAIVGVLQALPPGLQPFTMVPLDALPAERLAAALGDPERLSALGRGEWAQIAALTPLLLGAGALAGARPGHRWGGRVVQVLSVAALVTLGMQTPAVPMSSAIGILVLPLLALIATLSMQLADDAVPAAPYLWTGSVGMVLGLIVAATLGTNPGTDPGTAPGGGAAAAATVNAMAGTTLLPGLMHLTVWGFALFAVFAALNRRWSPRLQEGILWGHALGLAVLCALAAAPLVRNGLDGMPVRRLDPAASFAAAQRDAAVWALLLLGWILAGVIVAWRRRSRP</sequence>
<evidence type="ECO:0000313" key="2">
    <source>
        <dbReference type="EMBL" id="SLN13909.1"/>
    </source>
</evidence>
<dbReference type="EMBL" id="FWFZ01000001">
    <property type="protein sequence ID" value="SLN13909.1"/>
    <property type="molecule type" value="Genomic_DNA"/>
</dbReference>